<dbReference type="PANTHER" id="PTHR42784">
    <property type="entry name" value="PYRANOSE 2-OXIDASE"/>
    <property type="match status" value="1"/>
</dbReference>
<keyword evidence="9" id="KW-1185">Reference proteome</keyword>
<comment type="cofactor">
    <cofactor evidence="1">
        <name>FAD</name>
        <dbReference type="ChEBI" id="CHEBI:57692"/>
    </cofactor>
</comment>
<dbReference type="EMBL" id="JASVWF010000002">
    <property type="protein sequence ID" value="MDL5156346.1"/>
    <property type="molecule type" value="Genomic_DNA"/>
</dbReference>
<evidence type="ECO:0000256" key="5">
    <source>
        <dbReference type="ARBA" id="ARBA00023002"/>
    </source>
</evidence>
<evidence type="ECO:0000313" key="8">
    <source>
        <dbReference type="EMBL" id="MDL5156346.1"/>
    </source>
</evidence>
<dbReference type="SUPFAM" id="SSF54373">
    <property type="entry name" value="FAD-linked reductases, C-terminal domain"/>
    <property type="match status" value="1"/>
</dbReference>
<protein>
    <submittedName>
        <fullName evidence="8">GMC oxidoreductase</fullName>
    </submittedName>
</protein>
<dbReference type="InterPro" id="IPR000172">
    <property type="entry name" value="GMC_OxRdtase_N"/>
</dbReference>
<evidence type="ECO:0000256" key="1">
    <source>
        <dbReference type="ARBA" id="ARBA00001974"/>
    </source>
</evidence>
<dbReference type="InterPro" id="IPR007867">
    <property type="entry name" value="GMC_OxRtase_C"/>
</dbReference>
<dbReference type="SUPFAM" id="SSF51905">
    <property type="entry name" value="FAD/NAD(P)-binding domain"/>
    <property type="match status" value="1"/>
</dbReference>
<dbReference type="Pfam" id="PF05199">
    <property type="entry name" value="GMC_oxred_C"/>
    <property type="match status" value="1"/>
</dbReference>
<name>A0ABT7M6R2_9PSEU</name>
<keyword evidence="3" id="KW-0285">Flavoprotein</keyword>
<feature type="domain" description="Glucose-methanol-choline oxidoreductase N-terminal" evidence="6">
    <location>
        <begin position="196"/>
        <end position="285"/>
    </location>
</feature>
<feature type="domain" description="Glucose-methanol-choline oxidoreductase C-terminal" evidence="7">
    <location>
        <begin position="360"/>
        <end position="474"/>
    </location>
</feature>
<keyword evidence="4" id="KW-0274">FAD</keyword>
<dbReference type="InterPro" id="IPR051473">
    <property type="entry name" value="P2Ox-like"/>
</dbReference>
<keyword evidence="5" id="KW-0560">Oxidoreductase</keyword>
<reference evidence="8 9" key="1">
    <citation type="submission" date="2023-06" db="EMBL/GenBank/DDBJ databases">
        <title>Actinomycetospora Odt1-22.</title>
        <authorList>
            <person name="Supong K."/>
        </authorList>
    </citation>
    <scope>NUCLEOTIDE SEQUENCE [LARGE SCALE GENOMIC DNA]</scope>
    <source>
        <strain evidence="8 9">Odt1-22</strain>
    </source>
</reference>
<evidence type="ECO:0000313" key="9">
    <source>
        <dbReference type="Proteomes" id="UP001231924"/>
    </source>
</evidence>
<dbReference type="PANTHER" id="PTHR42784:SF1">
    <property type="entry name" value="PYRANOSE 2-OXIDASE"/>
    <property type="match status" value="1"/>
</dbReference>
<gene>
    <name evidence="8" type="ORF">QRT03_10285</name>
</gene>
<dbReference type="InterPro" id="IPR036188">
    <property type="entry name" value="FAD/NAD-bd_sf"/>
</dbReference>
<organism evidence="8 9">
    <name type="scientific">Actinomycetospora termitidis</name>
    <dbReference type="NCBI Taxonomy" id="3053470"/>
    <lineage>
        <taxon>Bacteria</taxon>
        <taxon>Bacillati</taxon>
        <taxon>Actinomycetota</taxon>
        <taxon>Actinomycetes</taxon>
        <taxon>Pseudonocardiales</taxon>
        <taxon>Pseudonocardiaceae</taxon>
        <taxon>Actinomycetospora</taxon>
    </lineage>
</organism>
<comment type="caution">
    <text evidence="8">The sequence shown here is derived from an EMBL/GenBank/DDBJ whole genome shotgun (WGS) entry which is preliminary data.</text>
</comment>
<dbReference type="Proteomes" id="UP001231924">
    <property type="component" value="Unassembled WGS sequence"/>
</dbReference>
<accession>A0ABT7M6R2</accession>
<evidence type="ECO:0000256" key="3">
    <source>
        <dbReference type="ARBA" id="ARBA00022630"/>
    </source>
</evidence>
<evidence type="ECO:0000259" key="7">
    <source>
        <dbReference type="Pfam" id="PF05199"/>
    </source>
</evidence>
<sequence>MTGRFPDEVEVAIVGSGPAGSAYARVLAELVPGTRVAMFEVGPRLGEPAGVHVKNLPDDEAARARTASEGPGPAEVAPWRPGAARVRREGTFLLDAAHAGGMPSVAMSACVGGMGAHWTGACPRPGDDERPDVDGLDELLDTAERLLGVTRDPFADAPFAGTVRERLAAALDAGRAPDRRVGPMPLAVRVGADGAVHWSGADVVLGEATRADPAFGLHAEALVTRVVVEDGRAVGVRVRDRRTSEEHAVRARHVVVAADALRTPQLLWASGVRPAALGRYLNDQPQIVYAVRLRDVAGRPPAAASAGVSWVPYTRSEPFHGQMMQLDASPIPFVAQDAAPGSIVGLGWFCAKDVRAEDRVTFDAGDLDAYGLPAPTIHYGLSAVDRERTEAATAAVRRAAHALGEPLDPAPVVLSAGASLHYQGTVRLGRADDGTSVCDPTSQVWGVEHLRVAGNGVIGTEIAANPTLTALALAVAGARAIAADLTRTLTGARPAQGA</sequence>
<evidence type="ECO:0000256" key="2">
    <source>
        <dbReference type="ARBA" id="ARBA00010790"/>
    </source>
</evidence>
<dbReference type="RefSeq" id="WP_286052614.1">
    <property type="nucleotide sequence ID" value="NZ_JASVWF010000002.1"/>
</dbReference>
<dbReference type="Pfam" id="PF00732">
    <property type="entry name" value="GMC_oxred_N"/>
    <property type="match status" value="1"/>
</dbReference>
<evidence type="ECO:0000256" key="4">
    <source>
        <dbReference type="ARBA" id="ARBA00022827"/>
    </source>
</evidence>
<proteinExistence type="inferred from homology"/>
<evidence type="ECO:0000259" key="6">
    <source>
        <dbReference type="Pfam" id="PF00732"/>
    </source>
</evidence>
<dbReference type="Gene3D" id="3.50.50.60">
    <property type="entry name" value="FAD/NAD(P)-binding domain"/>
    <property type="match status" value="3"/>
</dbReference>
<comment type="similarity">
    <text evidence="2">Belongs to the GMC oxidoreductase family.</text>
</comment>